<reference evidence="2" key="1">
    <citation type="journal article" date="2021" name="PeerJ">
        <title>Extensive microbial diversity within the chicken gut microbiome revealed by metagenomics and culture.</title>
        <authorList>
            <person name="Gilroy R."/>
            <person name="Ravi A."/>
            <person name="Getino M."/>
            <person name="Pursley I."/>
            <person name="Horton D.L."/>
            <person name="Alikhan N.F."/>
            <person name="Baker D."/>
            <person name="Gharbi K."/>
            <person name="Hall N."/>
            <person name="Watson M."/>
            <person name="Adriaenssens E.M."/>
            <person name="Foster-Nyarko E."/>
            <person name="Jarju S."/>
            <person name="Secka A."/>
            <person name="Antonio M."/>
            <person name="Oren A."/>
            <person name="Chaudhuri R.R."/>
            <person name="La Ragione R."/>
            <person name="Hildebrand F."/>
            <person name="Pallen M.J."/>
        </authorList>
    </citation>
    <scope>NUCLEOTIDE SEQUENCE</scope>
    <source>
        <strain evidence="2">421</strain>
    </source>
</reference>
<dbReference type="Gene3D" id="3.40.630.30">
    <property type="match status" value="1"/>
</dbReference>
<proteinExistence type="predicted"/>
<evidence type="ECO:0000313" key="3">
    <source>
        <dbReference type="Proteomes" id="UP000824205"/>
    </source>
</evidence>
<accession>A0A9D1REV8</accession>
<dbReference type="PROSITE" id="PS51186">
    <property type="entry name" value="GNAT"/>
    <property type="match status" value="1"/>
</dbReference>
<dbReference type="InterPro" id="IPR027365">
    <property type="entry name" value="GNAT_acetyltra_YdfB-like"/>
</dbReference>
<organism evidence="2 3">
    <name type="scientific">Candidatus Eubacterium faecipullorum</name>
    <dbReference type="NCBI Taxonomy" id="2838571"/>
    <lineage>
        <taxon>Bacteria</taxon>
        <taxon>Bacillati</taxon>
        <taxon>Bacillota</taxon>
        <taxon>Clostridia</taxon>
        <taxon>Eubacteriales</taxon>
        <taxon>Eubacteriaceae</taxon>
        <taxon>Eubacterium</taxon>
    </lineage>
</organism>
<dbReference type="GO" id="GO:0016747">
    <property type="term" value="F:acyltransferase activity, transferring groups other than amino-acyl groups"/>
    <property type="evidence" value="ECO:0007669"/>
    <property type="project" value="InterPro"/>
</dbReference>
<gene>
    <name evidence="2" type="ORF">IAA48_04860</name>
</gene>
<comment type="caution">
    <text evidence="2">The sequence shown here is derived from an EMBL/GenBank/DDBJ whole genome shotgun (WGS) entry which is preliminary data.</text>
</comment>
<dbReference type="SUPFAM" id="SSF55729">
    <property type="entry name" value="Acyl-CoA N-acyltransferases (Nat)"/>
    <property type="match status" value="1"/>
</dbReference>
<dbReference type="Proteomes" id="UP000824205">
    <property type="component" value="Unassembled WGS sequence"/>
</dbReference>
<reference evidence="2" key="2">
    <citation type="submission" date="2021-04" db="EMBL/GenBank/DDBJ databases">
        <authorList>
            <person name="Gilroy R."/>
        </authorList>
    </citation>
    <scope>NUCLEOTIDE SEQUENCE</scope>
    <source>
        <strain evidence="2">421</strain>
    </source>
</reference>
<dbReference type="EMBL" id="DXGE01000021">
    <property type="protein sequence ID" value="HIW85808.1"/>
    <property type="molecule type" value="Genomic_DNA"/>
</dbReference>
<evidence type="ECO:0000313" key="2">
    <source>
        <dbReference type="EMBL" id="HIW85808.1"/>
    </source>
</evidence>
<feature type="domain" description="N-acetyltransferase" evidence="1">
    <location>
        <begin position="113"/>
        <end position="257"/>
    </location>
</feature>
<dbReference type="InterPro" id="IPR016181">
    <property type="entry name" value="Acyl_CoA_acyltransferase"/>
</dbReference>
<evidence type="ECO:0000259" key="1">
    <source>
        <dbReference type="PROSITE" id="PS51186"/>
    </source>
</evidence>
<protein>
    <submittedName>
        <fullName evidence="2">GNAT family N-acetyltransferase</fullName>
    </submittedName>
</protein>
<sequence>MTNQEILEIAVRQSALDCNCREQDFFRNENIVVLSKKNPKARKYIPLPLECDLVSYGSNIVAQVSAELLQPVSSFLKENGDIHLFETPKLHLFDEFLQSFGLRSCYMAEYFLPDIEKFKLHTCAYAIRLLDTNALGPLYLPQWSNALSSAENKERDVCAVGAYDGDTLVGLAGCSADCDHMCQIGVDVLPKYRAQGIAAAVTSRLAYEVFKLGKVPFYCAAWSNIISVKNALKCGFKPAWTELTARKIEYVNEQNKNRR</sequence>
<dbReference type="AlphaFoldDB" id="A0A9D1REV8"/>
<name>A0A9D1REV8_9FIRM</name>
<dbReference type="Pfam" id="PF12746">
    <property type="entry name" value="GNAT_acetyltran"/>
    <property type="match status" value="1"/>
</dbReference>
<dbReference type="InterPro" id="IPR000182">
    <property type="entry name" value="GNAT_dom"/>
</dbReference>